<dbReference type="SUPFAM" id="SSF102114">
    <property type="entry name" value="Radical SAM enzymes"/>
    <property type="match status" value="1"/>
</dbReference>
<evidence type="ECO:0000313" key="11">
    <source>
        <dbReference type="Proteomes" id="UP000606003"/>
    </source>
</evidence>
<organism evidence="10 11">
    <name type="scientific">Hymenobacter armeniacus</name>
    <dbReference type="NCBI Taxonomy" id="2771358"/>
    <lineage>
        <taxon>Bacteria</taxon>
        <taxon>Pseudomonadati</taxon>
        <taxon>Bacteroidota</taxon>
        <taxon>Cytophagia</taxon>
        <taxon>Cytophagales</taxon>
        <taxon>Hymenobacteraceae</taxon>
        <taxon>Hymenobacter</taxon>
    </lineage>
</organism>
<dbReference type="PROSITE" id="PS51918">
    <property type="entry name" value="RADICAL_SAM"/>
    <property type="match status" value="1"/>
</dbReference>
<evidence type="ECO:0000256" key="5">
    <source>
        <dbReference type="ARBA" id="ARBA00022723"/>
    </source>
</evidence>
<dbReference type="CDD" id="cd02068">
    <property type="entry name" value="radical_SAM_B12_BD"/>
    <property type="match status" value="1"/>
</dbReference>
<dbReference type="SFLD" id="SFLDG01082">
    <property type="entry name" value="B12-binding_domain_containing"/>
    <property type="match status" value="1"/>
</dbReference>
<accession>A0ABR8JZY7</accession>
<dbReference type="Pfam" id="PF04055">
    <property type="entry name" value="Radical_SAM"/>
    <property type="match status" value="1"/>
</dbReference>
<comment type="caution">
    <text evidence="10">The sequence shown here is derived from an EMBL/GenBank/DDBJ whole genome shotgun (WGS) entry which is preliminary data.</text>
</comment>
<dbReference type="InterPro" id="IPR034466">
    <property type="entry name" value="Methyltransferase_Class_B"/>
</dbReference>
<evidence type="ECO:0000256" key="6">
    <source>
        <dbReference type="ARBA" id="ARBA00023004"/>
    </source>
</evidence>
<dbReference type="PANTHER" id="PTHR43409">
    <property type="entry name" value="ANAEROBIC MAGNESIUM-PROTOPORPHYRIN IX MONOMETHYL ESTER CYCLASE-RELATED"/>
    <property type="match status" value="1"/>
</dbReference>
<dbReference type="SFLD" id="SFLDS00029">
    <property type="entry name" value="Radical_SAM"/>
    <property type="match status" value="1"/>
</dbReference>
<feature type="domain" description="B12-binding" evidence="8">
    <location>
        <begin position="1"/>
        <end position="133"/>
    </location>
</feature>
<dbReference type="Gene3D" id="3.80.30.20">
    <property type="entry name" value="tm_1862 like domain"/>
    <property type="match status" value="1"/>
</dbReference>
<evidence type="ECO:0000256" key="1">
    <source>
        <dbReference type="ARBA" id="ARBA00001966"/>
    </source>
</evidence>
<dbReference type="InterPro" id="IPR023404">
    <property type="entry name" value="rSAM_horseshoe"/>
</dbReference>
<dbReference type="PANTHER" id="PTHR43409:SF7">
    <property type="entry name" value="BLL1977 PROTEIN"/>
    <property type="match status" value="1"/>
</dbReference>
<keyword evidence="4" id="KW-0949">S-adenosyl-L-methionine</keyword>
<keyword evidence="7" id="KW-0411">Iron-sulfur</keyword>
<keyword evidence="5" id="KW-0479">Metal-binding</keyword>
<dbReference type="CDD" id="cd01335">
    <property type="entry name" value="Radical_SAM"/>
    <property type="match status" value="1"/>
</dbReference>
<evidence type="ECO:0000313" key="10">
    <source>
        <dbReference type="EMBL" id="MBD2724247.1"/>
    </source>
</evidence>
<proteinExistence type="predicted"/>
<evidence type="ECO:0000256" key="4">
    <source>
        <dbReference type="ARBA" id="ARBA00022691"/>
    </source>
</evidence>
<dbReference type="SMART" id="SM00729">
    <property type="entry name" value="Elp3"/>
    <property type="match status" value="1"/>
</dbReference>
<dbReference type="RefSeq" id="WP_190927828.1">
    <property type="nucleotide sequence ID" value="NZ_JACXAC010000006.1"/>
</dbReference>
<dbReference type="InterPro" id="IPR058240">
    <property type="entry name" value="rSAM_sf"/>
</dbReference>
<dbReference type="InterPro" id="IPR006638">
    <property type="entry name" value="Elp3/MiaA/NifB-like_rSAM"/>
</dbReference>
<dbReference type="PROSITE" id="PS51332">
    <property type="entry name" value="B12_BINDING"/>
    <property type="match status" value="1"/>
</dbReference>
<keyword evidence="6" id="KW-0408">Iron</keyword>
<dbReference type="Pfam" id="PF02310">
    <property type="entry name" value="B12-binding"/>
    <property type="match status" value="1"/>
</dbReference>
<keyword evidence="11" id="KW-1185">Reference proteome</keyword>
<dbReference type="EMBL" id="JACXAC010000006">
    <property type="protein sequence ID" value="MBD2724247.1"/>
    <property type="molecule type" value="Genomic_DNA"/>
</dbReference>
<feature type="domain" description="Radical SAM core" evidence="9">
    <location>
        <begin position="157"/>
        <end position="377"/>
    </location>
</feature>
<dbReference type="Proteomes" id="UP000606003">
    <property type="component" value="Unassembled WGS sequence"/>
</dbReference>
<dbReference type="InterPro" id="IPR007197">
    <property type="entry name" value="rSAM"/>
</dbReference>
<sequence>MKVKLILPALTEATNPYWRPIKYSLFPPLGLATLAAYLPEGWEADMQDEHVETLNLDDEPDLVIIQVYITNAYRAYALADHYRARGAYVCLGGLHVTSLPEEAAPHADSIFLGPGEEIFPEFLRDWQAGRARPRYVSAAGRTLVGVPPIRRDLIKRERYLVPNSIVVTRGCPHHCDFCYKDAFFQGGKGFYTQTVDDALAEIDRLPGRHLYFLDDHLLGHTRFAAGLFEGMRGMGRLFQGAATVDSILRDNGLLEKAAQAGLRSLFVGFETLSPVNLKASNKPQNLGRDYAAAIQRLHDLGIMVNGSFVFGLDDDRPDVFRRTVDWGVSQGITTATFHIATPYPGTALFQRMEAQGRLLHRRWNEYDTRTVVCQPGPHLTARQLKDGYDQAYRDFYSWTNIAKASLVHDTLRHQLKHFAYAGGWKKFEPLWNFMIKSRHLDTMRPLLEAILSKVRGKDGKPGAEALAPPMGESGMLMPLPVLQSATVNNA</sequence>
<evidence type="ECO:0000259" key="8">
    <source>
        <dbReference type="PROSITE" id="PS51332"/>
    </source>
</evidence>
<dbReference type="Gene3D" id="3.40.50.280">
    <property type="entry name" value="Cobalamin-binding domain"/>
    <property type="match status" value="1"/>
</dbReference>
<keyword evidence="2" id="KW-0489">Methyltransferase</keyword>
<evidence type="ECO:0000256" key="3">
    <source>
        <dbReference type="ARBA" id="ARBA00022679"/>
    </source>
</evidence>
<dbReference type="InterPro" id="IPR051198">
    <property type="entry name" value="BchE-like"/>
</dbReference>
<keyword evidence="3" id="KW-0808">Transferase</keyword>
<evidence type="ECO:0000256" key="2">
    <source>
        <dbReference type="ARBA" id="ARBA00022603"/>
    </source>
</evidence>
<protein>
    <submittedName>
        <fullName evidence="10">B12-binding domain-containing radical SAM protein</fullName>
    </submittedName>
</protein>
<gene>
    <name evidence="10" type="ORF">IC234_19120</name>
</gene>
<evidence type="ECO:0000259" key="9">
    <source>
        <dbReference type="PROSITE" id="PS51918"/>
    </source>
</evidence>
<dbReference type="SFLD" id="SFLDG01123">
    <property type="entry name" value="methyltransferase_(Class_B)"/>
    <property type="match status" value="1"/>
</dbReference>
<name>A0ABR8JZY7_9BACT</name>
<comment type="cofactor">
    <cofactor evidence="1">
        <name>[4Fe-4S] cluster</name>
        <dbReference type="ChEBI" id="CHEBI:49883"/>
    </cofactor>
</comment>
<dbReference type="InterPro" id="IPR006158">
    <property type="entry name" value="Cobalamin-bd"/>
</dbReference>
<evidence type="ECO:0000256" key="7">
    <source>
        <dbReference type="ARBA" id="ARBA00023014"/>
    </source>
</evidence>
<reference evidence="10 11" key="1">
    <citation type="submission" date="2020-09" db="EMBL/GenBank/DDBJ databases">
        <authorList>
            <person name="Kim M.K."/>
        </authorList>
    </citation>
    <scope>NUCLEOTIDE SEQUENCE [LARGE SCALE GENOMIC DNA]</scope>
    <source>
        <strain evidence="10 11">BT189</strain>
    </source>
</reference>